<organism evidence="13 14">
    <name type="scientific">Syncephalastrum racemosum</name>
    <name type="common">Filamentous fungus</name>
    <dbReference type="NCBI Taxonomy" id="13706"/>
    <lineage>
        <taxon>Eukaryota</taxon>
        <taxon>Fungi</taxon>
        <taxon>Fungi incertae sedis</taxon>
        <taxon>Mucoromycota</taxon>
        <taxon>Mucoromycotina</taxon>
        <taxon>Mucoromycetes</taxon>
        <taxon>Mucorales</taxon>
        <taxon>Syncephalastraceae</taxon>
        <taxon>Syncephalastrum</taxon>
    </lineage>
</organism>
<feature type="binding site" evidence="11">
    <location>
        <position position="308"/>
    </location>
    <ligand>
        <name>[4Fe-4S] cluster</name>
        <dbReference type="ChEBI" id="CHEBI:49883"/>
    </ligand>
</feature>
<evidence type="ECO:0000313" key="14">
    <source>
        <dbReference type="Proteomes" id="UP000242180"/>
    </source>
</evidence>
<evidence type="ECO:0000256" key="5">
    <source>
        <dbReference type="ARBA" id="ARBA00022705"/>
    </source>
</evidence>
<dbReference type="GO" id="GO:0003899">
    <property type="term" value="F:DNA-directed RNA polymerase activity"/>
    <property type="evidence" value="ECO:0007669"/>
    <property type="project" value="EnsemblFungi"/>
</dbReference>
<comment type="function">
    <text evidence="10">DNA primase is the polymerase that synthesizes small RNA primers for the Okazaki fragments made during discontinuous DNA replication.</text>
</comment>
<keyword evidence="14" id="KW-1185">Reference proteome</keyword>
<feature type="binding site" evidence="11">
    <location>
        <position position="386"/>
    </location>
    <ligand>
        <name>[4Fe-4S] cluster</name>
        <dbReference type="ChEBI" id="CHEBI:49883"/>
    </ligand>
</feature>
<dbReference type="EMBL" id="MCGN01000001">
    <property type="protein sequence ID" value="ORZ02919.1"/>
    <property type="molecule type" value="Genomic_DNA"/>
</dbReference>
<dbReference type="Pfam" id="PF26466">
    <property type="entry name" value="DNA_primase_lrg_N"/>
    <property type="match status" value="1"/>
</dbReference>
<keyword evidence="6 10" id="KW-0479">Metal-binding</keyword>
<evidence type="ECO:0000256" key="2">
    <source>
        <dbReference type="ARBA" id="ARBA00019038"/>
    </source>
</evidence>
<name>A0A1X2HTP0_SYNRA</name>
<evidence type="ECO:0000256" key="11">
    <source>
        <dbReference type="PIRSR" id="PIRSR009449-1"/>
    </source>
</evidence>
<dbReference type="OMA" id="RINYKPW"/>
<evidence type="ECO:0000256" key="6">
    <source>
        <dbReference type="ARBA" id="ARBA00022723"/>
    </source>
</evidence>
<evidence type="ECO:0000313" key="13">
    <source>
        <dbReference type="EMBL" id="ORZ02919.1"/>
    </source>
</evidence>
<accession>A0A1X2HTP0</accession>
<feature type="domain" description="DNA primase large subunit C-terminal" evidence="12">
    <location>
        <begin position="300"/>
        <end position="466"/>
    </location>
</feature>
<keyword evidence="8 10" id="KW-0411">Iron-sulfur</keyword>
<feature type="binding site" evidence="11">
    <location>
        <position position="403"/>
    </location>
    <ligand>
        <name>[4Fe-4S] cluster</name>
        <dbReference type="ChEBI" id="CHEBI:49883"/>
    </ligand>
</feature>
<evidence type="ECO:0000256" key="8">
    <source>
        <dbReference type="ARBA" id="ARBA00023014"/>
    </source>
</evidence>
<dbReference type="PANTHER" id="PTHR10537:SF3">
    <property type="entry name" value="DNA PRIMASE LARGE SUBUNIT"/>
    <property type="match status" value="1"/>
</dbReference>
<dbReference type="InterPro" id="IPR058560">
    <property type="entry name" value="DNA_primase_C"/>
</dbReference>
<evidence type="ECO:0000256" key="9">
    <source>
        <dbReference type="ARBA" id="ARBA00023125"/>
    </source>
</evidence>
<evidence type="ECO:0000256" key="1">
    <source>
        <dbReference type="ARBA" id="ARBA00010564"/>
    </source>
</evidence>
<dbReference type="FunCoup" id="A0A1X2HTP0">
    <property type="interactions" value="443"/>
</dbReference>
<dbReference type="AlphaFoldDB" id="A0A1X2HTP0"/>
<reference evidence="13 14" key="1">
    <citation type="submission" date="2016-07" db="EMBL/GenBank/DDBJ databases">
        <title>Pervasive Adenine N6-methylation of Active Genes in Fungi.</title>
        <authorList>
            <consortium name="DOE Joint Genome Institute"/>
            <person name="Mondo S.J."/>
            <person name="Dannebaum R.O."/>
            <person name="Kuo R.C."/>
            <person name="Labutti K."/>
            <person name="Haridas S."/>
            <person name="Kuo A."/>
            <person name="Salamov A."/>
            <person name="Ahrendt S.R."/>
            <person name="Lipzen A."/>
            <person name="Sullivan W."/>
            <person name="Andreopoulos W.B."/>
            <person name="Clum A."/>
            <person name="Lindquist E."/>
            <person name="Daum C."/>
            <person name="Ramamoorthy G.K."/>
            <person name="Gryganskyi A."/>
            <person name="Culley D."/>
            <person name="Magnuson J.K."/>
            <person name="James T.Y."/>
            <person name="O'Malley M.A."/>
            <person name="Stajich J.E."/>
            <person name="Spatafora J.W."/>
            <person name="Visel A."/>
            <person name="Grigoriev I.V."/>
        </authorList>
    </citation>
    <scope>NUCLEOTIDE SEQUENCE [LARGE SCALE GENOMIC DNA]</scope>
    <source>
        <strain evidence="13 14">NRRL 2496</strain>
    </source>
</reference>
<sequence>MYKQKRKNNRFATAQKQAIYIDHGPNSLVDKEYPTRLNFYQKPPPADITIEEFEMLALDRLQVLKTVENASLRNRQGNEYKAELDRAAEKHLPMHSNLSRSSDLYNERRNDHISHFVLRLAYCRSEELRAWFVRQECALFKFRFENESAEERKLFMTTLDLSWATLGADEKERIRDKLEACCSWSMNKLGPAGIRKYVDGETYFKVDFEKVPELVSRRSAYVSKGKAYVPMAEQISLLMDEFRIYLEKALDATAKVLPVMQEDDRLKPILLNIEKYYVGKDYGAEGSTSGDVSAKDVDGLVRHHAPLCMKNLHNNLRRDKHLRHGGRMQYGLFLKAIGLSIEEALVFWRMAFSSMTDDKFRKDYAYNIRHNYGLEGHRKNYSAYSCSKIIMSNPPSTGDHHGCPFRHFSNSNLESRLHNEGLGPADVRDIMNLVKDKHYQVACTRYFEVTHQKENADTIEHPNQYFEQSKALIQAPEDAMEIE</sequence>
<dbReference type="GO" id="GO:0006270">
    <property type="term" value="P:DNA replication initiation"/>
    <property type="evidence" value="ECO:0007669"/>
    <property type="project" value="EnsemblFungi"/>
</dbReference>
<dbReference type="GO" id="GO:0051539">
    <property type="term" value="F:4 iron, 4 sulfur cluster binding"/>
    <property type="evidence" value="ECO:0007669"/>
    <property type="project" value="UniProtKB-UniRule"/>
</dbReference>
<dbReference type="STRING" id="13706.A0A1X2HTP0"/>
<dbReference type="GO" id="GO:0046872">
    <property type="term" value="F:metal ion binding"/>
    <property type="evidence" value="ECO:0007669"/>
    <property type="project" value="UniProtKB-UniRule"/>
</dbReference>
<keyword evidence="5 10" id="KW-0235">DNA replication</keyword>
<dbReference type="PANTHER" id="PTHR10537">
    <property type="entry name" value="DNA PRIMASE LARGE SUBUNIT"/>
    <property type="match status" value="1"/>
</dbReference>
<dbReference type="InParanoid" id="A0A1X2HTP0"/>
<evidence type="ECO:0000256" key="4">
    <source>
        <dbReference type="ARBA" id="ARBA00022515"/>
    </source>
</evidence>
<dbReference type="InterPro" id="IPR016558">
    <property type="entry name" value="DNA_primase_lsu_euk"/>
</dbReference>
<proteinExistence type="inferred from homology"/>
<evidence type="ECO:0000259" key="12">
    <source>
        <dbReference type="Pfam" id="PF04104"/>
    </source>
</evidence>
<keyword evidence="4 10" id="KW-0639">Primosome</keyword>
<dbReference type="PIRSF" id="PIRSF009449">
    <property type="entry name" value="DNA_primase_large_subunit"/>
    <property type="match status" value="1"/>
</dbReference>
<dbReference type="CDD" id="cd07322">
    <property type="entry name" value="PriL_PriS_Eukaryotic"/>
    <property type="match status" value="1"/>
</dbReference>
<evidence type="ECO:0000256" key="3">
    <source>
        <dbReference type="ARBA" id="ARBA00022485"/>
    </source>
</evidence>
<keyword evidence="3 10" id="KW-0004">4Fe-4S</keyword>
<dbReference type="Gene3D" id="1.20.930.80">
    <property type="match status" value="1"/>
</dbReference>
<dbReference type="FunFam" id="1.20.930.80:FF:000001">
    <property type="entry name" value="DNA primase large subunit"/>
    <property type="match status" value="1"/>
</dbReference>
<protein>
    <recommendedName>
        <fullName evidence="2 10">DNA primase large subunit</fullName>
    </recommendedName>
</protein>
<evidence type="ECO:0000256" key="7">
    <source>
        <dbReference type="ARBA" id="ARBA00023004"/>
    </source>
</evidence>
<dbReference type="GO" id="GO:0006269">
    <property type="term" value="P:DNA replication, synthesis of primer"/>
    <property type="evidence" value="ECO:0007669"/>
    <property type="project" value="UniProtKB-KW"/>
</dbReference>
<dbReference type="GO" id="GO:0003697">
    <property type="term" value="F:single-stranded DNA binding"/>
    <property type="evidence" value="ECO:0007669"/>
    <property type="project" value="EnsemblFungi"/>
</dbReference>
<comment type="cofactor">
    <cofactor evidence="10">
        <name>[4Fe-4S] cluster</name>
        <dbReference type="ChEBI" id="CHEBI:49883"/>
    </cofactor>
    <text evidence="10">Binds 1 [4Fe-4S] cluster.</text>
</comment>
<feature type="binding site" evidence="11">
    <location>
        <position position="443"/>
    </location>
    <ligand>
        <name>[4Fe-4S] cluster</name>
        <dbReference type="ChEBI" id="CHEBI:49883"/>
    </ligand>
</feature>
<comment type="caution">
    <text evidence="13">The sequence shown here is derived from an EMBL/GenBank/DDBJ whole genome shotgun (WGS) entry which is preliminary data.</text>
</comment>
<dbReference type="GO" id="GO:0005635">
    <property type="term" value="C:nuclear envelope"/>
    <property type="evidence" value="ECO:0007669"/>
    <property type="project" value="EnsemblFungi"/>
</dbReference>
<evidence type="ECO:0000256" key="10">
    <source>
        <dbReference type="PIRNR" id="PIRNR009449"/>
    </source>
</evidence>
<keyword evidence="7 10" id="KW-0408">Iron</keyword>
<dbReference type="GO" id="GO:0005658">
    <property type="term" value="C:alpha DNA polymerase:primase complex"/>
    <property type="evidence" value="ECO:0007669"/>
    <property type="project" value="EnsemblFungi"/>
</dbReference>
<dbReference type="OrthoDB" id="421393at2759"/>
<keyword evidence="9 10" id="KW-0238">DNA-binding</keyword>
<dbReference type="Pfam" id="PF04104">
    <property type="entry name" value="DNA_primase_lrg"/>
    <property type="match status" value="1"/>
</dbReference>
<gene>
    <name evidence="13" type="ORF">BCR43DRAFT_466188</name>
</gene>
<comment type="similarity">
    <text evidence="1 10">Belongs to the eukaryotic-type primase large subunit family.</text>
</comment>
<dbReference type="GO" id="GO:0006302">
    <property type="term" value="P:double-strand break repair"/>
    <property type="evidence" value="ECO:0007669"/>
    <property type="project" value="EnsemblFungi"/>
</dbReference>
<dbReference type="Proteomes" id="UP000242180">
    <property type="component" value="Unassembled WGS sequence"/>
</dbReference>
<dbReference type="InterPro" id="IPR007238">
    <property type="entry name" value="DNA_primase_lsu_euk/arc"/>
</dbReference>